<comment type="similarity">
    <text evidence="2">Belongs to the HPPK family.</text>
</comment>
<sequence>MMKRAFVALGSNLENPKAQVERALAALKQLPETRLLKQSSLYQTAPIDCIDTAPDFINAVAEVETALPPEALLDAILNIENIAGRERPYINAPRVLDCDLLLYEDITLNTSKLTLPHPRMHLRGFVLLPLFEIAPDISIPNHGKIAAYMTPDLLLGIKKLPSAESYPQ</sequence>
<keyword evidence="6" id="KW-0547">Nucleotide-binding</keyword>
<evidence type="ECO:0000256" key="2">
    <source>
        <dbReference type="ARBA" id="ARBA00005810"/>
    </source>
</evidence>
<evidence type="ECO:0000256" key="9">
    <source>
        <dbReference type="ARBA" id="ARBA00022909"/>
    </source>
</evidence>
<dbReference type="UniPathway" id="UPA00077">
    <property type="reaction ID" value="UER00155"/>
</dbReference>
<dbReference type="NCBIfam" id="TIGR01498">
    <property type="entry name" value="folK"/>
    <property type="match status" value="1"/>
</dbReference>
<proteinExistence type="inferred from homology"/>
<evidence type="ECO:0000256" key="7">
    <source>
        <dbReference type="ARBA" id="ARBA00022777"/>
    </source>
</evidence>
<evidence type="ECO:0000313" key="15">
    <source>
        <dbReference type="Proteomes" id="UP000002742"/>
    </source>
</evidence>
<evidence type="ECO:0000256" key="10">
    <source>
        <dbReference type="ARBA" id="ARBA00029409"/>
    </source>
</evidence>
<protein>
    <recommendedName>
        <fullName evidence="4">2-amino-4-hydroxy-6-hydroxymethyldihydropteridine pyrophosphokinase</fullName>
        <ecNumber evidence="3">2.7.6.3</ecNumber>
    </recommendedName>
    <alternativeName>
        <fullName evidence="11">6-hydroxymethyl-7,8-dihydropterin pyrophosphokinase</fullName>
    </alternativeName>
    <alternativeName>
        <fullName evidence="12">7,8-dihydro-6-hydroxymethylpterin-pyrophosphokinase</fullName>
    </alternativeName>
</protein>
<dbReference type="CDD" id="cd00483">
    <property type="entry name" value="HPPK"/>
    <property type="match status" value="1"/>
</dbReference>
<dbReference type="Proteomes" id="UP000002742">
    <property type="component" value="Chromosome"/>
</dbReference>
<dbReference type="InterPro" id="IPR000550">
    <property type="entry name" value="Hppk"/>
</dbReference>
<keyword evidence="15" id="KW-1185">Reference proteome</keyword>
<evidence type="ECO:0000256" key="12">
    <source>
        <dbReference type="ARBA" id="ARBA00033413"/>
    </source>
</evidence>
<accession>C6WXY8</accession>
<keyword evidence="8" id="KW-0067">ATP-binding</keyword>
<evidence type="ECO:0000256" key="8">
    <source>
        <dbReference type="ARBA" id="ARBA00022840"/>
    </source>
</evidence>
<reference evidence="14 15" key="2">
    <citation type="journal article" date="2011" name="J. Bacteriol.">
        <title>Genomes of three methylotrophs from a single niche uncover genetic and metabolic divergence of Methylophilaceae.</title>
        <authorList>
            <person name="Lapidus A."/>
            <person name="Clum A."/>
            <person name="Labutti K."/>
            <person name="Kaluzhnaya M.G."/>
            <person name="Lim S."/>
            <person name="Beck D.A."/>
            <person name="Glavina Del Rio T."/>
            <person name="Nolan M."/>
            <person name="Mavromatis K."/>
            <person name="Huntemann M."/>
            <person name="Lucas S."/>
            <person name="Lidstrom M.E."/>
            <person name="Ivanova N."/>
            <person name="Chistoserdova L."/>
        </authorList>
    </citation>
    <scope>NUCLEOTIDE SEQUENCE [LARGE SCALE GENOMIC DNA]</scope>
    <source>
        <strain evidence="15">JLW8 / ATCC BAA-1282 / DSM 17540</strain>
    </source>
</reference>
<name>C6WXY8_METML</name>
<feature type="domain" description="7,8-dihydro-6-hydroxymethylpterin-pyrophosphokinase" evidence="13">
    <location>
        <begin position="6"/>
        <end position="135"/>
    </location>
</feature>
<dbReference type="PANTHER" id="PTHR43071">
    <property type="entry name" value="2-AMINO-4-HYDROXY-6-HYDROXYMETHYLDIHYDROPTERIDINE PYROPHOSPHOKINASE"/>
    <property type="match status" value="1"/>
</dbReference>
<dbReference type="EC" id="2.7.6.3" evidence="3"/>
<reference evidence="15" key="1">
    <citation type="submission" date="2009-07" db="EMBL/GenBank/DDBJ databases">
        <title>Complete sequence of Methylotenera mobilis JLW8.</title>
        <authorList>
            <consortium name="US DOE Joint Genome Institute"/>
            <person name="Lucas S."/>
            <person name="Copeland A."/>
            <person name="Lapidus A."/>
            <person name="Glavina del Rio T."/>
            <person name="Tice H."/>
            <person name="Bruce D."/>
            <person name="Goodwin L."/>
            <person name="Pitluck S."/>
            <person name="LaButti K.M."/>
            <person name="Clum A."/>
            <person name="Larimer F."/>
            <person name="Land M."/>
            <person name="Hauser L."/>
            <person name="Kyrpides N."/>
            <person name="Mikhailova N."/>
            <person name="Kayluzhnaya M."/>
            <person name="Chistoserdova L."/>
        </authorList>
    </citation>
    <scope>NUCLEOTIDE SEQUENCE [LARGE SCALE GENOMIC DNA]</scope>
    <source>
        <strain evidence="15">JLW8 / ATCC BAA-1282 / DSM 17540</strain>
    </source>
</reference>
<dbReference type="GO" id="GO:0003848">
    <property type="term" value="F:2-amino-4-hydroxy-6-hydroxymethyldihydropteridine diphosphokinase activity"/>
    <property type="evidence" value="ECO:0007669"/>
    <property type="project" value="UniProtKB-EC"/>
</dbReference>
<dbReference type="HOGENOM" id="CLU_097916_2_3_4"/>
<keyword evidence="7 14" id="KW-0418">Kinase</keyword>
<dbReference type="Pfam" id="PF01288">
    <property type="entry name" value="HPPK"/>
    <property type="match status" value="1"/>
</dbReference>
<dbReference type="PANTHER" id="PTHR43071:SF1">
    <property type="entry name" value="2-AMINO-4-HYDROXY-6-HYDROXYMETHYLDIHYDROPTERIDINE PYROPHOSPHOKINASE"/>
    <property type="match status" value="1"/>
</dbReference>
<dbReference type="EMBL" id="CP001672">
    <property type="protein sequence ID" value="ACT48787.1"/>
    <property type="molecule type" value="Genomic_DNA"/>
</dbReference>
<evidence type="ECO:0000256" key="3">
    <source>
        <dbReference type="ARBA" id="ARBA00013253"/>
    </source>
</evidence>
<dbReference type="SUPFAM" id="SSF55083">
    <property type="entry name" value="6-hydroxymethyl-7,8-dihydropterin pyrophosphokinase, HPPK"/>
    <property type="match status" value="1"/>
</dbReference>
<evidence type="ECO:0000313" key="14">
    <source>
        <dbReference type="EMBL" id="ACT48787.1"/>
    </source>
</evidence>
<dbReference type="KEGG" id="mmb:Mmol_1884"/>
<dbReference type="GO" id="GO:0046656">
    <property type="term" value="P:folic acid biosynthetic process"/>
    <property type="evidence" value="ECO:0007669"/>
    <property type="project" value="UniProtKB-KW"/>
</dbReference>
<dbReference type="STRING" id="583345.Mmol_1884"/>
<gene>
    <name evidence="14" type="ordered locus">Mmol_1884</name>
</gene>
<dbReference type="GO" id="GO:0005524">
    <property type="term" value="F:ATP binding"/>
    <property type="evidence" value="ECO:0007669"/>
    <property type="project" value="UniProtKB-KW"/>
</dbReference>
<organism evidence="14 15">
    <name type="scientific">Methylotenera mobilis (strain JLW8 / ATCC BAA-1282 / DSM 17540)</name>
    <dbReference type="NCBI Taxonomy" id="583345"/>
    <lineage>
        <taxon>Bacteria</taxon>
        <taxon>Pseudomonadati</taxon>
        <taxon>Pseudomonadota</taxon>
        <taxon>Betaproteobacteria</taxon>
        <taxon>Nitrosomonadales</taxon>
        <taxon>Methylophilaceae</taxon>
        <taxon>Methylotenera</taxon>
    </lineage>
</organism>
<keyword evidence="9" id="KW-0289">Folate biosynthesis</keyword>
<evidence type="ECO:0000256" key="11">
    <source>
        <dbReference type="ARBA" id="ARBA00029766"/>
    </source>
</evidence>
<dbReference type="Gene3D" id="3.30.70.560">
    <property type="entry name" value="7,8-Dihydro-6-hydroxymethylpterin-pyrophosphokinase HPPK"/>
    <property type="match status" value="1"/>
</dbReference>
<dbReference type="RefSeq" id="WP_015832822.1">
    <property type="nucleotide sequence ID" value="NC_012968.1"/>
</dbReference>
<evidence type="ECO:0000256" key="4">
    <source>
        <dbReference type="ARBA" id="ARBA00016218"/>
    </source>
</evidence>
<comment type="pathway">
    <text evidence="1">Cofactor biosynthesis; tetrahydrofolate biosynthesis; 2-amino-4-hydroxy-6-hydroxymethyl-7,8-dihydropteridine diphosphate from 7,8-dihydroneopterin triphosphate: step 4/4.</text>
</comment>
<dbReference type="GO" id="GO:0046654">
    <property type="term" value="P:tetrahydrofolate biosynthetic process"/>
    <property type="evidence" value="ECO:0007669"/>
    <property type="project" value="UniProtKB-UniPathway"/>
</dbReference>
<dbReference type="eggNOG" id="COG0801">
    <property type="taxonomic scope" value="Bacteria"/>
</dbReference>
<evidence type="ECO:0000256" key="5">
    <source>
        <dbReference type="ARBA" id="ARBA00022679"/>
    </source>
</evidence>
<dbReference type="InterPro" id="IPR035907">
    <property type="entry name" value="Hppk_sf"/>
</dbReference>
<comment type="function">
    <text evidence="10">Catalyzes the transfer of pyrophosphate from adenosine triphosphate (ATP) to 6-hydroxymethyl-7,8-dihydropterin, an enzymatic step in folate biosynthesis pathway.</text>
</comment>
<dbReference type="GO" id="GO:0016301">
    <property type="term" value="F:kinase activity"/>
    <property type="evidence" value="ECO:0007669"/>
    <property type="project" value="UniProtKB-KW"/>
</dbReference>
<evidence type="ECO:0000259" key="13">
    <source>
        <dbReference type="Pfam" id="PF01288"/>
    </source>
</evidence>
<keyword evidence="5 14" id="KW-0808">Transferase</keyword>
<dbReference type="AlphaFoldDB" id="C6WXY8"/>
<evidence type="ECO:0000256" key="6">
    <source>
        <dbReference type="ARBA" id="ARBA00022741"/>
    </source>
</evidence>
<evidence type="ECO:0000256" key="1">
    <source>
        <dbReference type="ARBA" id="ARBA00005051"/>
    </source>
</evidence>